<evidence type="ECO:0000313" key="2">
    <source>
        <dbReference type="Proteomes" id="UP000545332"/>
    </source>
</evidence>
<accession>A0A7K4K5P1</accession>
<dbReference type="Proteomes" id="UP000545332">
    <property type="component" value="Unassembled WGS sequence"/>
</dbReference>
<sequence>MAKEYLKNCCKWCFYVEKEKSDFSMAQESEAAAAKRPSIVEKPPLSSVPVKRQVGCSEDYLLSKLPQDGQEVPFVVPPFKLAYVQPKNFASVSHAGGIQESARASFGDRKAELYSMYQWPQYDVYNPFFLERHVSPDLVRRFQDKADNRKLYGS</sequence>
<dbReference type="InterPro" id="IPR030542">
    <property type="entry name" value="Tac2-N"/>
</dbReference>
<dbReference type="PANTHER" id="PTHR46887:SF1">
    <property type="entry name" value="TANDEM C2 DOMAINS NUCLEAR PROTEIN"/>
    <property type="match status" value="1"/>
</dbReference>
<dbReference type="EMBL" id="VWPX01005460">
    <property type="protein sequence ID" value="NWI11579.1"/>
    <property type="molecule type" value="Genomic_DNA"/>
</dbReference>
<dbReference type="AlphaFoldDB" id="A0A7K4K5P1"/>
<organism evidence="1 2">
    <name type="scientific">Crypturellus soui</name>
    <dbReference type="NCBI Taxonomy" id="458187"/>
    <lineage>
        <taxon>Eukaryota</taxon>
        <taxon>Metazoa</taxon>
        <taxon>Chordata</taxon>
        <taxon>Craniata</taxon>
        <taxon>Vertebrata</taxon>
        <taxon>Euteleostomi</taxon>
        <taxon>Archelosauria</taxon>
        <taxon>Archosauria</taxon>
        <taxon>Dinosauria</taxon>
        <taxon>Saurischia</taxon>
        <taxon>Theropoda</taxon>
        <taxon>Coelurosauria</taxon>
        <taxon>Aves</taxon>
        <taxon>Palaeognathae</taxon>
        <taxon>Tinamiformes</taxon>
        <taxon>Tinamidae</taxon>
        <taxon>Crypturellus</taxon>
    </lineage>
</organism>
<dbReference type="OrthoDB" id="9936710at2759"/>
<feature type="non-terminal residue" evidence="1">
    <location>
        <position position="154"/>
    </location>
</feature>
<reference evidence="1 2" key="1">
    <citation type="submission" date="2019-09" db="EMBL/GenBank/DDBJ databases">
        <title>Bird 10,000 Genomes (B10K) Project - Family phase.</title>
        <authorList>
            <person name="Zhang G."/>
        </authorList>
    </citation>
    <scope>NUCLEOTIDE SEQUENCE [LARGE SCALE GENOMIC DNA]</scope>
    <source>
        <strain evidence="1">B10K-MSB-42743</strain>
        <tissue evidence="1">Heart</tissue>
    </source>
</reference>
<protein>
    <submittedName>
        <fullName evidence="1">TAC2N protein</fullName>
    </submittedName>
</protein>
<name>A0A7K4K5P1_9AVES</name>
<comment type="caution">
    <text evidence="1">The sequence shown here is derived from an EMBL/GenBank/DDBJ whole genome shotgun (WGS) entry which is preliminary data.</text>
</comment>
<evidence type="ECO:0000313" key="1">
    <source>
        <dbReference type="EMBL" id="NWI11579.1"/>
    </source>
</evidence>
<proteinExistence type="predicted"/>
<keyword evidence="2" id="KW-1185">Reference proteome</keyword>
<feature type="non-terminal residue" evidence="1">
    <location>
        <position position="1"/>
    </location>
</feature>
<dbReference type="PANTHER" id="PTHR46887">
    <property type="entry name" value="TANDEM C2 DOMAINS NUCLEAR PROTEIN"/>
    <property type="match status" value="1"/>
</dbReference>
<gene>
    <name evidence="1" type="primary">Tc2n_0</name>
    <name evidence="1" type="ORF">CRYSOU_R04638</name>
</gene>
<dbReference type="GO" id="GO:0005634">
    <property type="term" value="C:nucleus"/>
    <property type="evidence" value="ECO:0007669"/>
    <property type="project" value="InterPro"/>
</dbReference>